<feature type="domain" description="Pirin N-terminal" evidence="5">
    <location>
        <begin position="18"/>
        <end position="117"/>
    </location>
</feature>
<dbReference type="CDD" id="cd02247">
    <property type="entry name" value="cupin_pirin_C"/>
    <property type="match status" value="1"/>
</dbReference>
<evidence type="ECO:0000256" key="1">
    <source>
        <dbReference type="ARBA" id="ARBA00008416"/>
    </source>
</evidence>
<keyword evidence="8" id="KW-1185">Reference proteome</keyword>
<evidence type="ECO:0008006" key="9">
    <source>
        <dbReference type="Google" id="ProtNLM"/>
    </source>
</evidence>
<dbReference type="InterPro" id="IPR008778">
    <property type="entry name" value="Pirin_C_dom"/>
</dbReference>
<dbReference type="InterPro" id="IPR003829">
    <property type="entry name" value="Pirin_N_dom"/>
</dbReference>
<dbReference type="Gene3D" id="2.60.120.10">
    <property type="entry name" value="Jelly Rolls"/>
    <property type="match status" value="1"/>
</dbReference>
<evidence type="ECO:0000256" key="2">
    <source>
        <dbReference type="PIRSR" id="PIRSR006232-1"/>
    </source>
</evidence>
<dbReference type="InterPro" id="IPR011051">
    <property type="entry name" value="RmlC_Cupin_sf"/>
</dbReference>
<evidence type="ECO:0000313" key="7">
    <source>
        <dbReference type="EMBL" id="NYD23657.1"/>
    </source>
</evidence>
<dbReference type="AlphaFoldDB" id="A0A7Y9DN41"/>
<dbReference type="Proteomes" id="UP000521922">
    <property type="component" value="Unassembled WGS sequence"/>
</dbReference>
<comment type="caution">
    <text evidence="7">The sequence shown here is derived from an EMBL/GenBank/DDBJ whole genome shotgun (WGS) entry which is preliminary data.</text>
</comment>
<evidence type="ECO:0000313" key="8">
    <source>
        <dbReference type="Proteomes" id="UP000521922"/>
    </source>
</evidence>
<reference evidence="7 8" key="1">
    <citation type="submission" date="2020-07" db="EMBL/GenBank/DDBJ databases">
        <title>Sequencing the genomes of 1000 actinobacteria strains.</title>
        <authorList>
            <person name="Klenk H.-P."/>
        </authorList>
    </citation>
    <scope>NUCLEOTIDE SEQUENCE [LARGE SCALE GENOMIC DNA]</scope>
    <source>
        <strain evidence="7 8">DSM 7487</strain>
    </source>
</reference>
<evidence type="ECO:0000259" key="5">
    <source>
        <dbReference type="Pfam" id="PF02678"/>
    </source>
</evidence>
<keyword evidence="2" id="KW-0479">Metal-binding</keyword>
<feature type="binding site" evidence="2">
    <location>
        <position position="58"/>
    </location>
    <ligand>
        <name>Fe cation</name>
        <dbReference type="ChEBI" id="CHEBI:24875"/>
    </ligand>
</feature>
<gene>
    <name evidence="7" type="ORF">BJ968_003197</name>
</gene>
<dbReference type="PANTHER" id="PTHR13903:SF8">
    <property type="entry name" value="PIRIN"/>
    <property type="match status" value="1"/>
</dbReference>
<dbReference type="Pfam" id="PF02678">
    <property type="entry name" value="Pirin"/>
    <property type="match status" value="1"/>
</dbReference>
<feature type="domain" description="Pirin C-terminal" evidence="6">
    <location>
        <begin position="171"/>
        <end position="267"/>
    </location>
</feature>
<proteinExistence type="inferred from homology"/>
<evidence type="ECO:0000259" key="6">
    <source>
        <dbReference type="Pfam" id="PF05726"/>
    </source>
</evidence>
<dbReference type="EMBL" id="JACCBB010000001">
    <property type="protein sequence ID" value="NYD23657.1"/>
    <property type="molecule type" value="Genomic_DNA"/>
</dbReference>
<keyword evidence="2" id="KW-0408">Iron</keyword>
<feature type="binding site" evidence="2">
    <location>
        <position position="102"/>
    </location>
    <ligand>
        <name>Fe cation</name>
        <dbReference type="ChEBI" id="CHEBI:24875"/>
    </ligand>
</feature>
<feature type="binding site" evidence="2">
    <location>
        <position position="100"/>
    </location>
    <ligand>
        <name>Fe cation</name>
        <dbReference type="ChEBI" id="CHEBI:24875"/>
    </ligand>
</feature>
<comment type="similarity">
    <text evidence="1 3">Belongs to the pirin family.</text>
</comment>
<feature type="compositionally biased region" description="Pro residues" evidence="4">
    <location>
        <begin position="284"/>
        <end position="294"/>
    </location>
</feature>
<sequence>MQVHPPRDVPLGGPRAMTVRRTLPQRGLTLVGSWCFLDHFGPDRVEASGGMRVPRHPHTGLATVTWLFTGSVAHLDSAGYRAVVAPGQVNLMVAGRGISHQEFSTPGTGVLHGTQLWFALPDATRHREPTFEHHEPAPFRRGDAELRVFIGSLAGVTSPVRTYTAPLLGAEVLLPPRGVVDLDLDARSEHAVLLDSGAVAVDGEDLPAAHLAHLPTGRTALTLRAGDDPTRLLLIGGVPLGERIVMWWNFIGRDHDEVVAYRERWQAEIAGTAEGPLRFGEFPPGEPDPLPAPVLPGVRLQPRG</sequence>
<feature type="region of interest" description="Disordered" evidence="4">
    <location>
        <begin position="276"/>
        <end position="304"/>
    </location>
</feature>
<dbReference type="PIRSF" id="PIRSF006232">
    <property type="entry name" value="Pirin"/>
    <property type="match status" value="1"/>
</dbReference>
<evidence type="ECO:0000256" key="4">
    <source>
        <dbReference type="SAM" id="MobiDB-lite"/>
    </source>
</evidence>
<dbReference type="PANTHER" id="PTHR13903">
    <property type="entry name" value="PIRIN-RELATED"/>
    <property type="match status" value="1"/>
</dbReference>
<feature type="binding site" evidence="2">
    <location>
        <position position="56"/>
    </location>
    <ligand>
        <name>Fe cation</name>
        <dbReference type="ChEBI" id="CHEBI:24875"/>
    </ligand>
</feature>
<organism evidence="7 8">
    <name type="scientific">Kineococcus aurantiacus</name>
    <dbReference type="NCBI Taxonomy" id="37633"/>
    <lineage>
        <taxon>Bacteria</taxon>
        <taxon>Bacillati</taxon>
        <taxon>Actinomycetota</taxon>
        <taxon>Actinomycetes</taxon>
        <taxon>Kineosporiales</taxon>
        <taxon>Kineosporiaceae</taxon>
        <taxon>Kineococcus</taxon>
    </lineage>
</organism>
<dbReference type="InterPro" id="IPR012093">
    <property type="entry name" value="Pirin"/>
</dbReference>
<name>A0A7Y9DN41_9ACTN</name>
<dbReference type="Pfam" id="PF05726">
    <property type="entry name" value="Pirin_C"/>
    <property type="match status" value="1"/>
</dbReference>
<comment type="cofactor">
    <cofactor evidence="2">
        <name>Fe cation</name>
        <dbReference type="ChEBI" id="CHEBI:24875"/>
    </cofactor>
    <text evidence="2">Binds 1 Fe cation per subunit.</text>
</comment>
<dbReference type="InterPro" id="IPR014710">
    <property type="entry name" value="RmlC-like_jellyroll"/>
</dbReference>
<dbReference type="RefSeq" id="WP_218885102.1">
    <property type="nucleotide sequence ID" value="NZ_BAAAGN010000025.1"/>
</dbReference>
<dbReference type="GO" id="GO:0046872">
    <property type="term" value="F:metal ion binding"/>
    <property type="evidence" value="ECO:0007669"/>
    <property type="project" value="UniProtKB-KW"/>
</dbReference>
<dbReference type="SUPFAM" id="SSF51182">
    <property type="entry name" value="RmlC-like cupins"/>
    <property type="match status" value="1"/>
</dbReference>
<evidence type="ECO:0000256" key="3">
    <source>
        <dbReference type="RuleBase" id="RU003457"/>
    </source>
</evidence>
<protein>
    <recommendedName>
        <fullName evidence="9">Pirin family protein</fullName>
    </recommendedName>
</protein>
<accession>A0A7Y9DN41</accession>